<dbReference type="AlphaFoldDB" id="A0A5E8A3N8"/>
<feature type="region of interest" description="Disordered" evidence="1">
    <location>
        <begin position="1"/>
        <end position="55"/>
    </location>
</feature>
<protein>
    <submittedName>
        <fullName evidence="2">Uncharacterized protein</fullName>
    </submittedName>
</protein>
<evidence type="ECO:0000313" key="2">
    <source>
        <dbReference type="EMBL" id="VVT25978.1"/>
    </source>
</evidence>
<proteinExistence type="predicted"/>
<accession>A0A5E8A3N8</accession>
<name>A0A5E8A3N8_9SPHN</name>
<reference evidence="2 3" key="1">
    <citation type="submission" date="2019-09" db="EMBL/GenBank/DDBJ databases">
        <authorList>
            <person name="Dittami M. S."/>
        </authorList>
    </citation>
    <scope>NUCLEOTIDE SEQUENCE [LARGE SCALE GENOMIC DNA]</scope>
    <source>
        <strain evidence="2">SPHINGO391</strain>
    </source>
</reference>
<dbReference type="EMBL" id="CABVLI010000044">
    <property type="protein sequence ID" value="VVT25978.1"/>
    <property type="molecule type" value="Genomic_DNA"/>
</dbReference>
<sequence>MTRPITVPPRWRGPRNQAEPTIMALDPRLRGGTSGALPEQPPHPGEGRGPIGGRC</sequence>
<dbReference type="Proteomes" id="UP000326857">
    <property type="component" value="Unassembled WGS sequence"/>
</dbReference>
<gene>
    <name evidence="2" type="ORF">SPHINGO391_490080</name>
</gene>
<evidence type="ECO:0000256" key="1">
    <source>
        <dbReference type="SAM" id="MobiDB-lite"/>
    </source>
</evidence>
<evidence type="ECO:0000313" key="3">
    <source>
        <dbReference type="Proteomes" id="UP000326857"/>
    </source>
</evidence>
<organism evidence="2 3">
    <name type="scientific">Sphingomonas aurantiaca</name>
    <dbReference type="NCBI Taxonomy" id="185949"/>
    <lineage>
        <taxon>Bacteria</taxon>
        <taxon>Pseudomonadati</taxon>
        <taxon>Pseudomonadota</taxon>
        <taxon>Alphaproteobacteria</taxon>
        <taxon>Sphingomonadales</taxon>
        <taxon>Sphingomonadaceae</taxon>
        <taxon>Sphingomonas</taxon>
    </lineage>
</organism>